<dbReference type="PANTHER" id="PTHR15853">
    <property type="entry name" value="THIOREDOXIN-RELATED"/>
    <property type="match status" value="1"/>
</dbReference>
<evidence type="ECO:0000256" key="1">
    <source>
        <dbReference type="SAM" id="MobiDB-lite"/>
    </source>
</evidence>
<feature type="compositionally biased region" description="Polar residues" evidence="1">
    <location>
        <begin position="596"/>
        <end position="611"/>
    </location>
</feature>
<organism evidence="2 3">
    <name type="scientific">Monosiga brevicollis</name>
    <name type="common">Choanoflagellate</name>
    <dbReference type="NCBI Taxonomy" id="81824"/>
    <lineage>
        <taxon>Eukaryota</taxon>
        <taxon>Choanoflagellata</taxon>
        <taxon>Craspedida</taxon>
        <taxon>Salpingoecidae</taxon>
        <taxon>Monosiga</taxon>
    </lineage>
</organism>
<dbReference type="InParanoid" id="A9V4T2"/>
<accession>A9V4T2</accession>
<gene>
    <name evidence="2" type="ORF">MONBRDRAFT_9973</name>
</gene>
<dbReference type="KEGG" id="mbr:MONBRDRAFT_9973"/>
<feature type="region of interest" description="Disordered" evidence="1">
    <location>
        <begin position="581"/>
        <end position="613"/>
    </location>
</feature>
<sequence length="735" mass="82645">MALDSAFADLAERLKGINLDSEATALMLNSFLKERQAEREREERRAEREREERNAVLECLVQDFAPPQGYNLVKHLASMSVDDVSFLYTLCKKNRLTCDQLENYVHIPEHKWTPKGASLPTNVEAKVPKLPPSGTRNISDINDNVREKFHFGIVQLPPSCHYLALEIVQRAQELLSANLPQEGIHTTLLRAYTNACLTNEVKSHEPHFSSLITLALQDHFIAPALAATSAQVAVSSPSETEPLADTTASTLATKQASVRNPIYLVHQASLGSANMHADWVGFDVLLRPVIVGECKMSAQHFDEFGGQVANEVVRLGLLGPKYQMRKDRQHPLHPFININVCGDIVTAYLVLHLTSSNMVATIQKMKGLEKEYYLAFLRLGSAQISENRADPQAVWALLTACREFVTGRQHQIIESGRRFPLVSEPFPCPARGMAGWTCKETYGPNVQQYVHDSAGSWVIKHYDYWGRQAESLGTTMYQIGDDTARLPPSRDLLRALAELPETGKFYQAWVLEDLATGLVLLRYPRVQTAPCGLQVPMQLIDVMKQMQVLHKLDLVHGDILQRNILFCNSWQPEDWMFQPPSWEKKEEEEEEESQHSPEAQSGNVTPCQSRQPSHDELSLKDLFVEAVAEEETVQTQQRPKPMAFLIDFDLGGPCDEATYGPGYNYQGGLEKYRHANARPGERLQKEHDTYSLARVAEDLLEDNDARKRLVRALEAVKLDEAIELCRACTGRSGRG</sequence>
<dbReference type="AlphaFoldDB" id="A9V4T2"/>
<evidence type="ECO:0008006" key="4">
    <source>
        <dbReference type="Google" id="ProtNLM"/>
    </source>
</evidence>
<reference evidence="2 3" key="1">
    <citation type="journal article" date="2008" name="Nature">
        <title>The genome of the choanoflagellate Monosiga brevicollis and the origin of metazoans.</title>
        <authorList>
            <consortium name="JGI Sequencing"/>
            <person name="King N."/>
            <person name="Westbrook M.J."/>
            <person name="Young S.L."/>
            <person name="Kuo A."/>
            <person name="Abedin M."/>
            <person name="Chapman J."/>
            <person name="Fairclough S."/>
            <person name="Hellsten U."/>
            <person name="Isogai Y."/>
            <person name="Letunic I."/>
            <person name="Marr M."/>
            <person name="Pincus D."/>
            <person name="Putnam N."/>
            <person name="Rokas A."/>
            <person name="Wright K.J."/>
            <person name="Zuzow R."/>
            <person name="Dirks W."/>
            <person name="Good M."/>
            <person name="Goodstein D."/>
            <person name="Lemons D."/>
            <person name="Li W."/>
            <person name="Lyons J.B."/>
            <person name="Morris A."/>
            <person name="Nichols S."/>
            <person name="Richter D.J."/>
            <person name="Salamov A."/>
            <person name="Bork P."/>
            <person name="Lim W.A."/>
            <person name="Manning G."/>
            <person name="Miller W.T."/>
            <person name="McGinnis W."/>
            <person name="Shapiro H."/>
            <person name="Tjian R."/>
            <person name="Grigoriev I.V."/>
            <person name="Rokhsar D."/>
        </authorList>
    </citation>
    <scope>NUCLEOTIDE SEQUENCE [LARGE SCALE GENOMIC DNA]</scope>
    <source>
        <strain evidence="3">MX1 / ATCC 50154</strain>
    </source>
</reference>
<dbReference type="RefSeq" id="XP_001747684.1">
    <property type="nucleotide sequence ID" value="XM_001747632.1"/>
</dbReference>
<proteinExistence type="predicted"/>
<evidence type="ECO:0000313" key="3">
    <source>
        <dbReference type="Proteomes" id="UP000001357"/>
    </source>
</evidence>
<dbReference type="GeneID" id="5893027"/>
<evidence type="ECO:0000313" key="2">
    <source>
        <dbReference type="EMBL" id="EDQ87424.1"/>
    </source>
</evidence>
<protein>
    <recommendedName>
        <fullName evidence="4">Protein kinase domain-containing protein</fullName>
    </recommendedName>
</protein>
<dbReference type="InterPro" id="IPR039101">
    <property type="entry name" value="TMX2"/>
</dbReference>
<keyword evidence="3" id="KW-1185">Reference proteome</keyword>
<dbReference type="Proteomes" id="UP000001357">
    <property type="component" value="Unassembled WGS sequence"/>
</dbReference>
<name>A9V4T2_MONBE</name>
<dbReference type="EMBL" id="CH991559">
    <property type="protein sequence ID" value="EDQ87424.1"/>
    <property type="molecule type" value="Genomic_DNA"/>
</dbReference>
<dbReference type="GO" id="GO:0015036">
    <property type="term" value="F:disulfide oxidoreductase activity"/>
    <property type="evidence" value="ECO:0000318"/>
    <property type="project" value="GO_Central"/>
</dbReference>
<dbReference type="PANTHER" id="PTHR15853:SF0">
    <property type="entry name" value="THIOREDOXIN-RELATED TRANSMEMBRANE PROTEIN 2"/>
    <property type="match status" value="1"/>
</dbReference>